<sequence length="529" mass="59163">MKSPFTSSLLPTPDHIMRIRAHNRLSTLPTDTSGLRHTISAAPAELAQYDAEIVKLTNELSRLSQERRTLASYADACRSALSPVHRLPNELLVEIFGLCFPEDLFQLQPTTTGKDELDRISHRYLLDLAHTCCRWYHVVEQTPELWAVISVDTALWDESPAPADVLLAWLEIALHRGQGFPLVLGISVTSDRPAYTEAVLRLLCGHSNRWLWVALCSDDEPEPSRYLASVKGKLNQLVTLALESSWNVVVDFFQDAPSLQDFTFSGNIKCLPKLPWHQIQTSTVVGNYGGHGPSYSPLSFLLHAINVETFTFRLDLRDYSADTPWNQISSTVEDIHFVLGSQNSRAVGQMFDSLTLPCLTIFKISPWIKLCAPLHWPSDEFLSLAERSGFGTHLISFNILHAIVAELDLLRCLAVLPQLEHLAIQDFPSHSMTDVFLKGLTCSAGRISIVPKLCFLDLVSTLQFTDAVYIELMISRAGRLQSEDRNATFTGILRWLPMAIRAMPNEAVERLEELKSTPGLVLEWGPALA</sequence>
<evidence type="ECO:0000313" key="2">
    <source>
        <dbReference type="Proteomes" id="UP001362999"/>
    </source>
</evidence>
<dbReference type="AlphaFoldDB" id="A0AAW0CXJ9"/>
<protein>
    <recommendedName>
        <fullName evidence="3">F-box domain-containing protein</fullName>
    </recommendedName>
</protein>
<dbReference type="EMBL" id="JAWWNJ010000012">
    <property type="protein sequence ID" value="KAK7043340.1"/>
    <property type="molecule type" value="Genomic_DNA"/>
</dbReference>
<dbReference type="Proteomes" id="UP001362999">
    <property type="component" value="Unassembled WGS sequence"/>
</dbReference>
<gene>
    <name evidence="1" type="ORF">R3P38DRAFT_2883716</name>
</gene>
<comment type="caution">
    <text evidence="1">The sequence shown here is derived from an EMBL/GenBank/DDBJ whole genome shotgun (WGS) entry which is preliminary data.</text>
</comment>
<dbReference type="Gene3D" id="1.20.1280.50">
    <property type="match status" value="1"/>
</dbReference>
<reference evidence="1 2" key="1">
    <citation type="journal article" date="2024" name="J Genomics">
        <title>Draft genome sequencing and assembly of Favolaschia claudopus CIRM-BRFM 2984 isolated from oak limbs.</title>
        <authorList>
            <person name="Navarro D."/>
            <person name="Drula E."/>
            <person name="Chaduli D."/>
            <person name="Cazenave R."/>
            <person name="Ahrendt S."/>
            <person name="Wang J."/>
            <person name="Lipzen A."/>
            <person name="Daum C."/>
            <person name="Barry K."/>
            <person name="Grigoriev I.V."/>
            <person name="Favel A."/>
            <person name="Rosso M.N."/>
            <person name="Martin F."/>
        </authorList>
    </citation>
    <scope>NUCLEOTIDE SEQUENCE [LARGE SCALE GENOMIC DNA]</scope>
    <source>
        <strain evidence="1 2">CIRM-BRFM 2984</strain>
    </source>
</reference>
<keyword evidence="2" id="KW-1185">Reference proteome</keyword>
<proteinExistence type="predicted"/>
<accession>A0AAW0CXJ9</accession>
<organism evidence="1 2">
    <name type="scientific">Favolaschia claudopus</name>
    <dbReference type="NCBI Taxonomy" id="2862362"/>
    <lineage>
        <taxon>Eukaryota</taxon>
        <taxon>Fungi</taxon>
        <taxon>Dikarya</taxon>
        <taxon>Basidiomycota</taxon>
        <taxon>Agaricomycotina</taxon>
        <taxon>Agaricomycetes</taxon>
        <taxon>Agaricomycetidae</taxon>
        <taxon>Agaricales</taxon>
        <taxon>Marasmiineae</taxon>
        <taxon>Mycenaceae</taxon>
        <taxon>Favolaschia</taxon>
    </lineage>
</organism>
<name>A0AAW0CXJ9_9AGAR</name>
<evidence type="ECO:0000313" key="1">
    <source>
        <dbReference type="EMBL" id="KAK7043340.1"/>
    </source>
</evidence>
<evidence type="ECO:0008006" key="3">
    <source>
        <dbReference type="Google" id="ProtNLM"/>
    </source>
</evidence>